<dbReference type="GO" id="GO:0050567">
    <property type="term" value="F:glutaminyl-tRNA synthase (glutamine-hydrolyzing) activity"/>
    <property type="evidence" value="ECO:0007669"/>
    <property type="project" value="UniProtKB-UniRule"/>
</dbReference>
<dbReference type="AlphaFoldDB" id="A0AAV9VGU9"/>
<dbReference type="GO" id="GO:0005739">
    <property type="term" value="C:mitochondrion"/>
    <property type="evidence" value="ECO:0007669"/>
    <property type="project" value="UniProtKB-SubCell"/>
</dbReference>
<evidence type="ECO:0000256" key="3">
    <source>
        <dbReference type="ARBA" id="ARBA00022741"/>
    </source>
</evidence>
<evidence type="ECO:0000256" key="1">
    <source>
        <dbReference type="ARBA" id="ARBA00005306"/>
    </source>
</evidence>
<dbReference type="GO" id="GO:0030956">
    <property type="term" value="C:glutamyl-tRNA(Gln) amidotransferase complex"/>
    <property type="evidence" value="ECO:0007669"/>
    <property type="project" value="UniProtKB-UniRule"/>
</dbReference>
<evidence type="ECO:0000256" key="5">
    <source>
        <dbReference type="ARBA" id="ARBA00022917"/>
    </source>
</evidence>
<dbReference type="InterPro" id="IPR023168">
    <property type="entry name" value="GatB_Yqey_C_2"/>
</dbReference>
<sequence>MRVRAKIHAMPPLTSALRVRWPSVVPQYPRKWVCPSCLTWSQRLHTESIQTSNQSAPPAKQPRSSKSTAKGSKDNSKGSKWEVTVGLEIHAQLNAPRKLFSYAATSFNAPPNSRVAPFDASIPGIQPKLNIPTIVPAIRAAVAFDCRINRRSTFDRKHYFYKDQPNGYQITQFYHPFASDGKVVLNELDGLDQSEVIEIGIKQVQMEQDTAKSIFQPATEDTPARTLVDLNRAGSALVEIITTPSLKSSKHAAACLKKIQSILRASTAAIDGMEKGGVRCDVNVSIQERGLPGLGRRVEIKNLNSVKAVQESIEAEIKRQIAVRENGGEIEGETRGWDAVKGESRKLRGKEGEVDYRYKPDAELPPLIIEESLVNHIKSTLPPLPDQILTELMNEPFALTLKDARTMVDLDDGARVNYYKDIYKDLSGRPDFKSGSKHLGKLIGNWTLHELGGRLASSFIVWLDNPVTTTQMADLLFNLQNGTLTAGNAKRVLDHLVPFNDSNIRVADLIEEYDLATRSMSEEDDEGLIKLANSIIAEYPDKAEQVRSGKKPNLRNFFIGNLMKATGGKVDVQACKQVIEKIFSA</sequence>
<dbReference type="InterPro" id="IPR014746">
    <property type="entry name" value="Gln_synth/guanido_kin_cat_dom"/>
</dbReference>
<name>A0AAV9VGU9_9PEZI</name>
<dbReference type="Pfam" id="PF02637">
    <property type="entry name" value="GatB_Yqey"/>
    <property type="match status" value="1"/>
</dbReference>
<gene>
    <name evidence="10" type="ORF">TWF730_006823</name>
</gene>
<dbReference type="GO" id="GO:0070681">
    <property type="term" value="P:glutaminyl-tRNAGln biosynthesis via transamidation"/>
    <property type="evidence" value="ECO:0007669"/>
    <property type="project" value="UniProtKB-UniRule"/>
</dbReference>
<dbReference type="Pfam" id="PF02934">
    <property type="entry name" value="GatB_N"/>
    <property type="match status" value="1"/>
</dbReference>
<accession>A0AAV9VGU9</accession>
<dbReference type="Proteomes" id="UP001373714">
    <property type="component" value="Unassembled WGS sequence"/>
</dbReference>
<feature type="domain" description="Asn/Gln amidotransferase" evidence="9">
    <location>
        <begin position="417"/>
        <end position="582"/>
    </location>
</feature>
<dbReference type="InterPro" id="IPR017958">
    <property type="entry name" value="Gln-tRNA_amidoTrfase_suB_CS"/>
</dbReference>
<dbReference type="InterPro" id="IPR017959">
    <property type="entry name" value="Asn/Gln-tRNA_amidoTrfase_suB/E"/>
</dbReference>
<dbReference type="SUPFAM" id="SSF55931">
    <property type="entry name" value="Glutamine synthetase/guanido kinase"/>
    <property type="match status" value="1"/>
</dbReference>
<proteinExistence type="inferred from homology"/>
<keyword evidence="7" id="KW-0496">Mitochondrion</keyword>
<evidence type="ECO:0000256" key="2">
    <source>
        <dbReference type="ARBA" id="ARBA00022598"/>
    </source>
</evidence>
<dbReference type="GO" id="GO:0032543">
    <property type="term" value="P:mitochondrial translation"/>
    <property type="evidence" value="ECO:0007669"/>
    <property type="project" value="UniProtKB-UniRule"/>
</dbReference>
<dbReference type="PANTHER" id="PTHR11659:SF0">
    <property type="entry name" value="GLUTAMYL-TRNA(GLN) AMIDOTRANSFERASE SUBUNIT B, MITOCHONDRIAL"/>
    <property type="match status" value="1"/>
</dbReference>
<comment type="caution">
    <text evidence="10">The sequence shown here is derived from an EMBL/GenBank/DDBJ whole genome shotgun (WGS) entry which is preliminary data.</text>
</comment>
<comment type="subunit">
    <text evidence="7">Subunit of the heterotrimeric GatCAB amidotransferase (AdT) complex, composed of A, B and C subunits.</text>
</comment>
<evidence type="ECO:0000256" key="4">
    <source>
        <dbReference type="ARBA" id="ARBA00022840"/>
    </source>
</evidence>
<keyword evidence="3 7" id="KW-0547">Nucleotide-binding</keyword>
<dbReference type="SUPFAM" id="SSF89095">
    <property type="entry name" value="GatB/YqeY motif"/>
    <property type="match status" value="2"/>
</dbReference>
<evidence type="ECO:0000256" key="8">
    <source>
        <dbReference type="SAM" id="MobiDB-lite"/>
    </source>
</evidence>
<dbReference type="InterPro" id="IPR006075">
    <property type="entry name" value="Asn/Gln-tRNA_Trfase_suB/E_cat"/>
</dbReference>
<organism evidence="10 11">
    <name type="scientific">Orbilia blumenaviensis</name>
    <dbReference type="NCBI Taxonomy" id="1796055"/>
    <lineage>
        <taxon>Eukaryota</taxon>
        <taxon>Fungi</taxon>
        <taxon>Dikarya</taxon>
        <taxon>Ascomycota</taxon>
        <taxon>Pezizomycotina</taxon>
        <taxon>Orbiliomycetes</taxon>
        <taxon>Orbiliales</taxon>
        <taxon>Orbiliaceae</taxon>
        <taxon>Orbilia</taxon>
    </lineage>
</organism>
<evidence type="ECO:0000259" key="9">
    <source>
        <dbReference type="SMART" id="SM00845"/>
    </source>
</evidence>
<dbReference type="EMBL" id="JAVHNS010000003">
    <property type="protein sequence ID" value="KAK6360692.1"/>
    <property type="molecule type" value="Genomic_DNA"/>
</dbReference>
<dbReference type="PROSITE" id="PS01234">
    <property type="entry name" value="GATB"/>
    <property type="match status" value="1"/>
</dbReference>
<evidence type="ECO:0000313" key="10">
    <source>
        <dbReference type="EMBL" id="KAK6360692.1"/>
    </source>
</evidence>
<dbReference type="InterPro" id="IPR004413">
    <property type="entry name" value="GatB"/>
</dbReference>
<reference evidence="10 11" key="1">
    <citation type="submission" date="2019-10" db="EMBL/GenBank/DDBJ databases">
        <authorList>
            <person name="Palmer J.M."/>
        </authorList>
    </citation>
    <scope>NUCLEOTIDE SEQUENCE [LARGE SCALE GENOMIC DNA]</scope>
    <source>
        <strain evidence="10 11">TWF730</strain>
    </source>
</reference>
<dbReference type="PANTHER" id="PTHR11659">
    <property type="entry name" value="GLUTAMYL-TRNA GLN AMIDOTRANSFERASE SUBUNIT B MITOCHONDRIAL AND PROKARYOTIC PET112-RELATED"/>
    <property type="match status" value="1"/>
</dbReference>
<keyword evidence="2 7" id="KW-0436">Ligase</keyword>
<dbReference type="GO" id="GO:0005524">
    <property type="term" value="F:ATP binding"/>
    <property type="evidence" value="ECO:0007669"/>
    <property type="project" value="UniProtKB-KW"/>
</dbReference>
<dbReference type="NCBIfam" id="NF004012">
    <property type="entry name" value="PRK05477.1-2"/>
    <property type="match status" value="1"/>
</dbReference>
<feature type="region of interest" description="Disordered" evidence="8">
    <location>
        <begin position="48"/>
        <end position="79"/>
    </location>
</feature>
<evidence type="ECO:0000256" key="7">
    <source>
        <dbReference type="HAMAP-Rule" id="MF_03147"/>
    </source>
</evidence>
<evidence type="ECO:0000313" key="11">
    <source>
        <dbReference type="Proteomes" id="UP001373714"/>
    </source>
</evidence>
<dbReference type="InterPro" id="IPR003789">
    <property type="entry name" value="Asn/Gln_tRNA_amidoTrase-B-like"/>
</dbReference>
<dbReference type="HAMAP" id="MF_00121">
    <property type="entry name" value="GatB"/>
    <property type="match status" value="1"/>
</dbReference>
<keyword evidence="11" id="KW-1185">Reference proteome</keyword>
<evidence type="ECO:0000256" key="6">
    <source>
        <dbReference type="ARBA" id="ARBA00047913"/>
    </source>
</evidence>
<feature type="compositionally biased region" description="Polar residues" evidence="8">
    <location>
        <begin position="48"/>
        <end position="70"/>
    </location>
</feature>
<dbReference type="EC" id="6.3.5.-" evidence="7"/>
<comment type="subcellular location">
    <subcellularLocation>
        <location evidence="7">Mitochondrion</location>
    </subcellularLocation>
</comment>
<protein>
    <recommendedName>
        <fullName evidence="7">Glutamyl-tRNA(Gln) amidotransferase subunit B, mitochondrial</fullName>
        <shortName evidence="7">Glu-AdT subunit B</shortName>
        <ecNumber evidence="7">6.3.5.-</ecNumber>
    </recommendedName>
</protein>
<dbReference type="Gene3D" id="1.10.10.410">
    <property type="match status" value="1"/>
</dbReference>
<comment type="function">
    <text evidence="7">Allows the formation of correctly charged Gln-tRNA(Gln) through the transamidation of misacylated Glu-tRNA(Gln) in the mitochondria. The reaction takes place in the presence of glutamine and ATP through an activated gamma-phospho-Glu-tRNA(Gln).</text>
</comment>
<keyword evidence="5 7" id="KW-0648">Protein biosynthesis</keyword>
<dbReference type="NCBIfam" id="TIGR00133">
    <property type="entry name" value="gatB"/>
    <property type="match status" value="1"/>
</dbReference>
<dbReference type="SMART" id="SM00845">
    <property type="entry name" value="GatB_Yqey"/>
    <property type="match status" value="1"/>
</dbReference>
<comment type="catalytic activity">
    <reaction evidence="6 7">
        <text>L-glutamyl-tRNA(Gln) + L-glutamine + ATP + H2O = L-glutaminyl-tRNA(Gln) + L-glutamate + ADP + phosphate + H(+)</text>
        <dbReference type="Rhea" id="RHEA:17521"/>
        <dbReference type="Rhea" id="RHEA-COMP:9681"/>
        <dbReference type="Rhea" id="RHEA-COMP:9684"/>
        <dbReference type="ChEBI" id="CHEBI:15377"/>
        <dbReference type="ChEBI" id="CHEBI:15378"/>
        <dbReference type="ChEBI" id="CHEBI:29985"/>
        <dbReference type="ChEBI" id="CHEBI:30616"/>
        <dbReference type="ChEBI" id="CHEBI:43474"/>
        <dbReference type="ChEBI" id="CHEBI:58359"/>
        <dbReference type="ChEBI" id="CHEBI:78520"/>
        <dbReference type="ChEBI" id="CHEBI:78521"/>
        <dbReference type="ChEBI" id="CHEBI:456216"/>
    </reaction>
</comment>
<comment type="similarity">
    <text evidence="1 7">Belongs to the GatB/GatE family. GatB subfamily.</text>
</comment>
<keyword evidence="4 7" id="KW-0067">ATP-binding</keyword>
<dbReference type="InterPro" id="IPR018027">
    <property type="entry name" value="Asn/Gln_amidotransferase"/>
</dbReference>